<reference evidence="9" key="1">
    <citation type="submission" date="2023-07" db="EMBL/GenBank/DDBJ databases">
        <authorList>
            <person name="Stuckert A."/>
        </authorList>
    </citation>
    <scope>NUCLEOTIDE SEQUENCE</scope>
</reference>
<comment type="similarity">
    <text evidence="2">Belongs to the fucolectin family.</text>
</comment>
<evidence type="ECO:0000256" key="1">
    <source>
        <dbReference type="ARBA" id="ARBA00002219"/>
    </source>
</evidence>
<organism evidence="9 10">
    <name type="scientific">Ranitomeya imitator</name>
    <name type="common">mimic poison frog</name>
    <dbReference type="NCBI Taxonomy" id="111125"/>
    <lineage>
        <taxon>Eukaryota</taxon>
        <taxon>Metazoa</taxon>
        <taxon>Chordata</taxon>
        <taxon>Craniata</taxon>
        <taxon>Vertebrata</taxon>
        <taxon>Euteleostomi</taxon>
        <taxon>Amphibia</taxon>
        <taxon>Batrachia</taxon>
        <taxon>Anura</taxon>
        <taxon>Neobatrachia</taxon>
        <taxon>Hyloidea</taxon>
        <taxon>Dendrobatidae</taxon>
        <taxon>Dendrobatinae</taxon>
        <taxon>Ranitomeya</taxon>
    </lineage>
</organism>
<evidence type="ECO:0000256" key="5">
    <source>
        <dbReference type="ARBA" id="ARBA00022734"/>
    </source>
</evidence>
<dbReference type="Pfam" id="PF22633">
    <property type="entry name" value="F5_F8_type_C_2"/>
    <property type="match status" value="1"/>
</dbReference>
<comment type="caution">
    <text evidence="9">The sequence shown here is derived from an EMBL/GenBank/DDBJ whole genome shotgun (WGS) entry which is preliminary data.</text>
</comment>
<keyword evidence="5" id="KW-0430">Lectin</keyword>
<name>A0ABN9MUS9_9NEOB</name>
<comment type="function">
    <text evidence="1">Acts as a defensive agent. Recognizes blood group fucosylated oligosaccharides including A, B, H and Lewis B-type antigens. Does not recognize Lewis A antigen and has low affinity for monovalent haptens.</text>
</comment>
<comment type="subunit">
    <text evidence="3">Homotrimer.</text>
</comment>
<dbReference type="Gene3D" id="2.60.120.260">
    <property type="entry name" value="Galactose-binding domain-like"/>
    <property type="match status" value="1"/>
</dbReference>
<feature type="domain" description="Fucolectin tachylectin-4 pentraxin-1" evidence="8">
    <location>
        <begin position="31"/>
        <end position="177"/>
    </location>
</feature>
<evidence type="ECO:0000313" key="10">
    <source>
        <dbReference type="Proteomes" id="UP001176940"/>
    </source>
</evidence>
<evidence type="ECO:0000256" key="6">
    <source>
        <dbReference type="ARBA" id="ARBA00022837"/>
    </source>
</evidence>
<evidence type="ECO:0000256" key="2">
    <source>
        <dbReference type="ARBA" id="ARBA00010147"/>
    </source>
</evidence>
<keyword evidence="4" id="KW-0479">Metal-binding</keyword>
<protein>
    <recommendedName>
        <fullName evidence="8">Fucolectin tachylectin-4 pentraxin-1 domain-containing protein</fullName>
    </recommendedName>
</protein>
<evidence type="ECO:0000259" key="8">
    <source>
        <dbReference type="SMART" id="SM00607"/>
    </source>
</evidence>
<dbReference type="InterPro" id="IPR008979">
    <property type="entry name" value="Galactose-bd-like_sf"/>
</dbReference>
<evidence type="ECO:0000313" key="9">
    <source>
        <dbReference type="EMBL" id="CAJ0968168.1"/>
    </source>
</evidence>
<keyword evidence="10" id="KW-1185">Reference proteome</keyword>
<evidence type="ECO:0000256" key="3">
    <source>
        <dbReference type="ARBA" id="ARBA00011233"/>
    </source>
</evidence>
<accession>A0ABN9MUS9</accession>
<gene>
    <name evidence="9" type="ORF">RIMI_LOCUS22864476</name>
</gene>
<dbReference type="PANTHER" id="PTHR45713">
    <property type="entry name" value="FTP DOMAIN-CONTAINING PROTEIN"/>
    <property type="match status" value="1"/>
</dbReference>
<keyword evidence="6" id="KW-0106">Calcium</keyword>
<dbReference type="InterPro" id="IPR006585">
    <property type="entry name" value="FTP1"/>
</dbReference>
<dbReference type="EMBL" id="CAUEEQ010079007">
    <property type="protein sequence ID" value="CAJ0968168.1"/>
    <property type="molecule type" value="Genomic_DNA"/>
</dbReference>
<dbReference type="Proteomes" id="UP001176940">
    <property type="component" value="Unassembled WGS sequence"/>
</dbReference>
<keyword evidence="7" id="KW-1015">Disulfide bond</keyword>
<evidence type="ECO:0000256" key="4">
    <source>
        <dbReference type="ARBA" id="ARBA00022723"/>
    </source>
</evidence>
<dbReference type="PANTHER" id="PTHR45713:SF11">
    <property type="entry name" value="FUCOLECTIN TACHYLECTIN-4 PENTRAXIN-1 DOMAIN-CONTAINING PROTEIN"/>
    <property type="match status" value="1"/>
</dbReference>
<dbReference type="SUPFAM" id="SSF49785">
    <property type="entry name" value="Galactose-binding domain-like"/>
    <property type="match status" value="1"/>
</dbReference>
<dbReference type="SMART" id="SM00607">
    <property type="entry name" value="FTP"/>
    <property type="match status" value="1"/>
</dbReference>
<sequence>MIHDEMEEAKLSCMKSDTNGHANTTEINVVSTNLARTGVASQVSDYPYSTRSGLANNAIDGNKDTDFSSESCTHTNLEKDPWWKLDLKQSYKISIVVLKNRMNCCPERLMGAEVRIGNSPDNNNPVCGTVTSVVSSTLSFCCPGMEGRYVSVVIPGRSEYLTLCEVEAYSDSVTNRNNDVCS</sequence>
<evidence type="ECO:0000256" key="7">
    <source>
        <dbReference type="ARBA" id="ARBA00023157"/>
    </source>
</evidence>
<dbReference type="InterPro" id="IPR051941">
    <property type="entry name" value="BG_Antigen-Binding_Lectin"/>
</dbReference>
<proteinExistence type="inferred from homology"/>